<evidence type="ECO:0000313" key="1">
    <source>
        <dbReference type="Proteomes" id="UP000095281"/>
    </source>
</evidence>
<accession>A0A1I8C0F3</accession>
<dbReference type="WBParaSite" id="MhA1_Contig882.frz3.gene4">
    <property type="protein sequence ID" value="MhA1_Contig882.frz3.gene4"/>
    <property type="gene ID" value="MhA1_Contig882.frz3.gene4"/>
</dbReference>
<keyword evidence="1" id="KW-1185">Reference proteome</keyword>
<sequence>MFLKKSFYFIFLLIFIFQLLPSFYCFKGLCEILKLVDVGEASNDGSCSNVPNAEKRMDRCCIRLNCKMVGMIEVGSPDENGNCEGDAQFVNNHCCDIPPCTKNEMDDVGPGMEGVCDGEETKYIRGRCCINKKEPPPTTTKTTTTPPTTTPLGLYVNGHFYMNCIDKRKDIFCQNNINICMRGRKIMRNRNQRNNRRRIIINKKFMAFNCCYSCQKAFKDFLPTLYKNNYGNGGNNDYDEYVNNDYVNDDDYVVENDYNNNNYGGNDRRRWGNNRWGRRGQGYG</sequence>
<proteinExistence type="predicted"/>
<dbReference type="Proteomes" id="UP000095281">
    <property type="component" value="Unplaced"/>
</dbReference>
<evidence type="ECO:0000313" key="2">
    <source>
        <dbReference type="WBParaSite" id="MhA1_Contig882.frz3.gene4"/>
    </source>
</evidence>
<protein>
    <submittedName>
        <fullName evidence="2">Uncharacterized protein</fullName>
    </submittedName>
</protein>
<name>A0A1I8C0F3_MELHA</name>
<dbReference type="AlphaFoldDB" id="A0A1I8C0F3"/>
<reference evidence="2" key="1">
    <citation type="submission" date="2016-11" db="UniProtKB">
        <authorList>
            <consortium name="WormBaseParasite"/>
        </authorList>
    </citation>
    <scope>IDENTIFICATION</scope>
</reference>
<organism evidence="1 2">
    <name type="scientific">Meloidogyne hapla</name>
    <name type="common">Root-knot nematode worm</name>
    <dbReference type="NCBI Taxonomy" id="6305"/>
    <lineage>
        <taxon>Eukaryota</taxon>
        <taxon>Metazoa</taxon>
        <taxon>Ecdysozoa</taxon>
        <taxon>Nematoda</taxon>
        <taxon>Chromadorea</taxon>
        <taxon>Rhabditida</taxon>
        <taxon>Tylenchina</taxon>
        <taxon>Tylenchomorpha</taxon>
        <taxon>Tylenchoidea</taxon>
        <taxon>Meloidogynidae</taxon>
        <taxon>Meloidogyninae</taxon>
        <taxon>Meloidogyne</taxon>
    </lineage>
</organism>